<dbReference type="InterPro" id="IPR009100">
    <property type="entry name" value="AcylCoA_DH/oxidase_NM_dom_sf"/>
</dbReference>
<dbReference type="InterPro" id="IPR037069">
    <property type="entry name" value="AcylCoA_DH/ox_N_sf"/>
</dbReference>
<feature type="domain" description="Acyl-CoA dehydrogenase C-terminal" evidence="5">
    <location>
        <begin position="245"/>
        <end position="373"/>
    </location>
</feature>
<dbReference type="SUPFAM" id="SSF56645">
    <property type="entry name" value="Acyl-CoA dehydrogenase NM domain-like"/>
    <property type="match status" value="1"/>
</dbReference>
<dbReference type="SUPFAM" id="SSF47203">
    <property type="entry name" value="Acyl-CoA dehydrogenase C-terminal domain-like"/>
    <property type="match status" value="1"/>
</dbReference>
<dbReference type="CDD" id="cd00567">
    <property type="entry name" value="ACAD"/>
    <property type="match status" value="1"/>
</dbReference>
<evidence type="ECO:0000313" key="7">
    <source>
        <dbReference type="Proteomes" id="UP000219636"/>
    </source>
</evidence>
<dbReference type="RefSeq" id="WP_202615595.1">
    <property type="nucleotide sequence ID" value="NZ_OBMQ01000001.1"/>
</dbReference>
<evidence type="ECO:0000259" key="3">
    <source>
        <dbReference type="Pfam" id="PF02770"/>
    </source>
</evidence>
<dbReference type="PANTHER" id="PTHR43884">
    <property type="entry name" value="ACYL-COA DEHYDROGENASE"/>
    <property type="match status" value="1"/>
</dbReference>
<dbReference type="Pfam" id="PF08028">
    <property type="entry name" value="Acyl-CoA_dh_2"/>
    <property type="match status" value="1"/>
</dbReference>
<dbReference type="Pfam" id="PF02770">
    <property type="entry name" value="Acyl-CoA_dh_M"/>
    <property type="match status" value="1"/>
</dbReference>
<dbReference type="InterPro" id="IPR046373">
    <property type="entry name" value="Acyl-CoA_Oxase/DH_mid-dom_sf"/>
</dbReference>
<dbReference type="Gene3D" id="2.40.110.10">
    <property type="entry name" value="Butyryl-CoA Dehydrogenase, subunit A, domain 2"/>
    <property type="match status" value="1"/>
</dbReference>
<name>A0A285R6U5_9BACL</name>
<dbReference type="Gene3D" id="1.10.540.10">
    <property type="entry name" value="Acyl-CoA dehydrogenase/oxidase, N-terminal domain"/>
    <property type="match status" value="1"/>
</dbReference>
<dbReference type="EMBL" id="OBMQ01000001">
    <property type="protein sequence ID" value="SOB89813.1"/>
    <property type="molecule type" value="Genomic_DNA"/>
</dbReference>
<accession>A0A285R6U5</accession>
<dbReference type="PANTHER" id="PTHR43884:SF25">
    <property type="entry name" value="ACYL-COA DEHYDROGENASE YDBM-RELATED"/>
    <property type="match status" value="1"/>
</dbReference>
<gene>
    <name evidence="6" type="ORF">SAMN05880501_10151</name>
</gene>
<dbReference type="InterPro" id="IPR013786">
    <property type="entry name" value="AcylCoA_DH/ox_N"/>
</dbReference>
<evidence type="ECO:0000256" key="2">
    <source>
        <dbReference type="ARBA" id="ARBA00023002"/>
    </source>
</evidence>
<dbReference type="Proteomes" id="UP000219636">
    <property type="component" value="Unassembled WGS sequence"/>
</dbReference>
<keyword evidence="7" id="KW-1185">Reference proteome</keyword>
<dbReference type="GO" id="GO:0050660">
    <property type="term" value="F:flavin adenine dinucleotide binding"/>
    <property type="evidence" value="ECO:0007669"/>
    <property type="project" value="InterPro"/>
</dbReference>
<keyword evidence="2" id="KW-0560">Oxidoreductase</keyword>
<dbReference type="Pfam" id="PF02771">
    <property type="entry name" value="Acyl-CoA_dh_N"/>
    <property type="match status" value="1"/>
</dbReference>
<dbReference type="FunFam" id="2.40.110.10:FF:000020">
    <property type="entry name" value="Putative acyl-CoA dehydrogenase YdbM"/>
    <property type="match status" value="1"/>
</dbReference>
<evidence type="ECO:0000256" key="1">
    <source>
        <dbReference type="ARBA" id="ARBA00022630"/>
    </source>
</evidence>
<feature type="domain" description="Acyl-CoA oxidase/dehydrogenase middle" evidence="3">
    <location>
        <begin position="125"/>
        <end position="217"/>
    </location>
</feature>
<dbReference type="Gene3D" id="1.20.140.10">
    <property type="entry name" value="Butyryl-CoA Dehydrogenase, subunit A, domain 3"/>
    <property type="match status" value="1"/>
</dbReference>
<proteinExistence type="predicted"/>
<sequence length="400" mass="44235">MKELFIKTEQQRVWLEKLATLEETFKNNAQEIDEQSRFPHEHINALRDIGYTKLTLPKELGGEGMNVYEAIALQETLGSFDGSTALATGWTLLTVGELFENKYWDASKLSEFAKKVEQGAIINRAVSEVATGSPIRGGRPGTSAKKSDGKWIINGRKSYTTGSPELDYFLTSAWIEEEEKIGFFLIHKDTEGLSIDETWDVIAMRGTGSHDLVLNNVVVDESDLVELPNYNTGFKLNGWLLLVPATYLGIAQAARDYALSFANTHSPNSIKGTIATLPNVQSLLGEIELELANARFALYGAAQSYVESKQKEAQGNELSIEEGTAIVNAVNIAKHVVTNAALKVVDKAMRVVGAKSLQRSNPLQRYYRDVRAGLHNPPMDDLTIKKLAEFALQQNENQGR</sequence>
<dbReference type="InterPro" id="IPR036250">
    <property type="entry name" value="AcylCo_DH-like_C"/>
</dbReference>
<dbReference type="InterPro" id="IPR013107">
    <property type="entry name" value="Acyl-CoA_DH_C"/>
</dbReference>
<dbReference type="AlphaFoldDB" id="A0A285R6U5"/>
<feature type="domain" description="Acyl-CoA dehydrogenase/oxidase N-terminal" evidence="4">
    <location>
        <begin position="19"/>
        <end position="90"/>
    </location>
</feature>
<reference evidence="7" key="1">
    <citation type="submission" date="2017-08" db="EMBL/GenBank/DDBJ databases">
        <authorList>
            <person name="Varghese N."/>
            <person name="Submissions S."/>
        </authorList>
    </citation>
    <scope>NUCLEOTIDE SEQUENCE [LARGE SCALE GENOMIC DNA]</scope>
    <source>
        <strain evidence="7">JC22</strain>
    </source>
</reference>
<protein>
    <submittedName>
        <fullName evidence="6">Alkylation response protein AidB-like acyl-CoA dehydrogenase</fullName>
    </submittedName>
</protein>
<evidence type="ECO:0000259" key="4">
    <source>
        <dbReference type="Pfam" id="PF02771"/>
    </source>
</evidence>
<dbReference type="PIRSF" id="PIRSF016578">
    <property type="entry name" value="HsaA"/>
    <property type="match status" value="1"/>
</dbReference>
<evidence type="ECO:0000259" key="5">
    <source>
        <dbReference type="Pfam" id="PF08028"/>
    </source>
</evidence>
<organism evidence="6 7">
    <name type="scientific">Ureibacillus xyleni</name>
    <dbReference type="NCBI Taxonomy" id="614648"/>
    <lineage>
        <taxon>Bacteria</taxon>
        <taxon>Bacillati</taxon>
        <taxon>Bacillota</taxon>
        <taxon>Bacilli</taxon>
        <taxon>Bacillales</taxon>
        <taxon>Caryophanaceae</taxon>
        <taxon>Ureibacillus</taxon>
    </lineage>
</organism>
<evidence type="ECO:0000313" key="6">
    <source>
        <dbReference type="EMBL" id="SOB89813.1"/>
    </source>
</evidence>
<dbReference type="InterPro" id="IPR006091">
    <property type="entry name" value="Acyl-CoA_Oxase/DH_mid-dom"/>
</dbReference>
<dbReference type="GO" id="GO:0003995">
    <property type="term" value="F:acyl-CoA dehydrogenase activity"/>
    <property type="evidence" value="ECO:0007669"/>
    <property type="project" value="TreeGrafter"/>
</dbReference>
<keyword evidence="1" id="KW-0285">Flavoprotein</keyword>